<sequence length="287" mass="33884">MSNFIIALNNFTIYQNGSMHSMHSDYQYGYVFPFEFIHNYADKTRWFQRNWYHSITLSLIYFTVILILQRIMRDRKPFCLKNSLFFWNLGLCIFSTMGFIRFTENLLFEAGDKGLQYVVCYSWNTEGPAIFWSLMFLISKVFEFGDTVFIVLRKKPLIFLHYYHHAAVLVYTVHAAAEHTASGAIFISMNFFVHSIMYGYYAISSLQLFRMPKYISITITSLQLLQMVIGVSTTLYVYYIKTNLDVPCQQSMANLYLAFLMYLSFGILFAYFFFNAYCKKQNKLKTQ</sequence>
<name>A0AC35TQY4_9BILA</name>
<proteinExistence type="predicted"/>
<dbReference type="WBParaSite" id="RSKR_0000350500.1">
    <property type="protein sequence ID" value="RSKR_0000350500.1"/>
    <property type="gene ID" value="RSKR_0000350500"/>
</dbReference>
<accession>A0AC35TQY4</accession>
<evidence type="ECO:0000313" key="2">
    <source>
        <dbReference type="WBParaSite" id="RSKR_0000350500.1"/>
    </source>
</evidence>
<reference evidence="2" key="1">
    <citation type="submission" date="2016-11" db="UniProtKB">
        <authorList>
            <consortium name="WormBaseParasite"/>
        </authorList>
    </citation>
    <scope>IDENTIFICATION</scope>
    <source>
        <strain evidence="2">KR3021</strain>
    </source>
</reference>
<protein>
    <submittedName>
        <fullName evidence="2">Elongation of very long chain fatty acids protein</fullName>
    </submittedName>
</protein>
<organism evidence="1 2">
    <name type="scientific">Rhabditophanes sp. KR3021</name>
    <dbReference type="NCBI Taxonomy" id="114890"/>
    <lineage>
        <taxon>Eukaryota</taxon>
        <taxon>Metazoa</taxon>
        <taxon>Ecdysozoa</taxon>
        <taxon>Nematoda</taxon>
        <taxon>Chromadorea</taxon>
        <taxon>Rhabditida</taxon>
        <taxon>Tylenchina</taxon>
        <taxon>Panagrolaimomorpha</taxon>
        <taxon>Strongyloidoidea</taxon>
        <taxon>Alloionematidae</taxon>
        <taxon>Rhabditophanes</taxon>
    </lineage>
</organism>
<evidence type="ECO:0000313" key="1">
    <source>
        <dbReference type="Proteomes" id="UP000095286"/>
    </source>
</evidence>
<dbReference type="Proteomes" id="UP000095286">
    <property type="component" value="Unplaced"/>
</dbReference>